<keyword evidence="5 8" id="KW-0965">Cell junction</keyword>
<keyword evidence="10" id="KW-1185">Reference proteome</keyword>
<evidence type="ECO:0000256" key="4">
    <source>
        <dbReference type="ARBA" id="ARBA00022692"/>
    </source>
</evidence>
<dbReference type="GO" id="GO:0005886">
    <property type="term" value="C:plasma membrane"/>
    <property type="evidence" value="ECO:0007669"/>
    <property type="project" value="UniProtKB-SubCell"/>
</dbReference>
<evidence type="ECO:0000256" key="7">
    <source>
        <dbReference type="ARBA" id="ARBA00023136"/>
    </source>
</evidence>
<keyword evidence="3 8" id="KW-1003">Cell membrane</keyword>
<dbReference type="Proteomes" id="UP000314983">
    <property type="component" value="Chromosome 3"/>
</dbReference>
<feature type="transmembrane region" description="Helical" evidence="8">
    <location>
        <begin position="9"/>
        <end position="31"/>
    </location>
</feature>
<sequence>KDSCALELLGLLVGMVAWFCSLATTLMPQWLSTSTELLVIESYELGLWETCVVQEVAGTECRAYETLLGLPFNILLSRAFMCVSDATGLLGLLVVIPGLKQVKCCAGHQGWRVKRGVKITAGVICIVAGVTGLIPVSYIAHETVVRFFDETLPHIVPRWEFGDALFIGWAAGFLHIVAAFLYFASCLRSAGHEPRLVYHHGQDELEPVKSSSSKLTEYV</sequence>
<dbReference type="Ensembl" id="ENSEEET00000032374.2">
    <property type="protein sequence ID" value="ENSEEEP00000031988.2"/>
    <property type="gene ID" value="ENSEEEG00000015264.2"/>
</dbReference>
<keyword evidence="4 8" id="KW-0812">Transmembrane</keyword>
<keyword evidence="7 8" id="KW-0472">Membrane</keyword>
<dbReference type="STRING" id="8005.ENSEEEP00000031988"/>
<dbReference type="PRINTS" id="PR01077">
    <property type="entry name" value="CLAUDIN"/>
</dbReference>
<comment type="function">
    <text evidence="8">Claudins function as major constituents of the tight junction complexes that regulate the permeability of epithelia.</text>
</comment>
<dbReference type="PROSITE" id="PS01346">
    <property type="entry name" value="CLAUDIN"/>
    <property type="match status" value="1"/>
</dbReference>
<name>A0A4W4G3G1_ELEEL</name>
<dbReference type="InterPro" id="IPR017974">
    <property type="entry name" value="Claudin_CS"/>
</dbReference>
<dbReference type="GO" id="GO:0005198">
    <property type="term" value="F:structural molecule activity"/>
    <property type="evidence" value="ECO:0007669"/>
    <property type="project" value="InterPro"/>
</dbReference>
<keyword evidence="2 8" id="KW-0796">Tight junction</keyword>
<evidence type="ECO:0000256" key="1">
    <source>
        <dbReference type="ARBA" id="ARBA00008295"/>
    </source>
</evidence>
<evidence type="ECO:0000256" key="3">
    <source>
        <dbReference type="ARBA" id="ARBA00022475"/>
    </source>
</evidence>
<dbReference type="InterPro" id="IPR006187">
    <property type="entry name" value="Claudin"/>
</dbReference>
<evidence type="ECO:0000256" key="8">
    <source>
        <dbReference type="RuleBase" id="RU060637"/>
    </source>
</evidence>
<dbReference type="Pfam" id="PF00822">
    <property type="entry name" value="PMP22_Claudin"/>
    <property type="match status" value="1"/>
</dbReference>
<evidence type="ECO:0000313" key="10">
    <source>
        <dbReference type="Proteomes" id="UP000314983"/>
    </source>
</evidence>
<evidence type="ECO:0000256" key="6">
    <source>
        <dbReference type="ARBA" id="ARBA00022989"/>
    </source>
</evidence>
<dbReference type="Gene3D" id="1.20.140.150">
    <property type="match status" value="1"/>
</dbReference>
<reference evidence="10" key="1">
    <citation type="journal article" date="2014" name="Science">
        <title>Nonhuman genetics. Genomic basis for the convergent evolution of electric organs.</title>
        <authorList>
            <person name="Gallant J.R."/>
            <person name="Traeger L.L."/>
            <person name="Volkening J.D."/>
            <person name="Moffett H."/>
            <person name="Chen P.H."/>
            <person name="Novina C.D."/>
            <person name="Phillips G.N.Jr."/>
            <person name="Anand R."/>
            <person name="Wells G.B."/>
            <person name="Pinch M."/>
            <person name="Guth R."/>
            <person name="Unguez G.A."/>
            <person name="Albert J.S."/>
            <person name="Zakon H.H."/>
            <person name="Samanta M.P."/>
            <person name="Sussman M.R."/>
        </authorList>
    </citation>
    <scope>NUCLEOTIDE SEQUENCE [LARGE SCALE GENOMIC DNA]</scope>
</reference>
<dbReference type="GO" id="GO:0005923">
    <property type="term" value="C:bicellular tight junction"/>
    <property type="evidence" value="ECO:0007669"/>
    <property type="project" value="UniProtKB-SubCell"/>
</dbReference>
<feature type="transmembrane region" description="Helical" evidence="8">
    <location>
        <begin position="75"/>
        <end position="99"/>
    </location>
</feature>
<evidence type="ECO:0000256" key="5">
    <source>
        <dbReference type="ARBA" id="ARBA00022949"/>
    </source>
</evidence>
<dbReference type="OMA" id="SYMAHLA"/>
<evidence type="ECO:0000313" key="9">
    <source>
        <dbReference type="Ensembl" id="ENSEEEP00000031988.2"/>
    </source>
</evidence>
<dbReference type="PANTHER" id="PTHR12002">
    <property type="entry name" value="CLAUDIN"/>
    <property type="match status" value="1"/>
</dbReference>
<comment type="similarity">
    <text evidence="1 8">Belongs to the claudin family.</text>
</comment>
<feature type="transmembrane region" description="Helical" evidence="8">
    <location>
        <begin position="161"/>
        <end position="184"/>
    </location>
</feature>
<reference evidence="9" key="4">
    <citation type="submission" date="2025-08" db="UniProtKB">
        <authorList>
            <consortium name="Ensembl"/>
        </authorList>
    </citation>
    <scope>IDENTIFICATION</scope>
</reference>
<organism evidence="9 10">
    <name type="scientific">Electrophorus electricus</name>
    <name type="common">Electric eel</name>
    <name type="synonym">Gymnotus electricus</name>
    <dbReference type="NCBI Taxonomy" id="8005"/>
    <lineage>
        <taxon>Eukaryota</taxon>
        <taxon>Metazoa</taxon>
        <taxon>Chordata</taxon>
        <taxon>Craniata</taxon>
        <taxon>Vertebrata</taxon>
        <taxon>Euteleostomi</taxon>
        <taxon>Actinopterygii</taxon>
        <taxon>Neopterygii</taxon>
        <taxon>Teleostei</taxon>
        <taxon>Ostariophysi</taxon>
        <taxon>Gymnotiformes</taxon>
        <taxon>Gymnotoidei</taxon>
        <taxon>Gymnotidae</taxon>
        <taxon>Electrophorus</taxon>
    </lineage>
</organism>
<comment type="subcellular location">
    <subcellularLocation>
        <location evidence="8">Cell junction</location>
        <location evidence="8">Tight junction</location>
    </subcellularLocation>
    <subcellularLocation>
        <location evidence="8">Cell membrane</location>
        <topology evidence="8">Multi-pass membrane protein</topology>
    </subcellularLocation>
</comment>
<dbReference type="InterPro" id="IPR004031">
    <property type="entry name" value="PMP22/EMP/MP20/Claudin"/>
</dbReference>
<dbReference type="GeneTree" id="ENSGT00940000164897"/>
<dbReference type="AlphaFoldDB" id="A0A4W4G3G1"/>
<accession>A0A4W4G3G1</accession>
<proteinExistence type="inferred from homology"/>
<reference evidence="10" key="2">
    <citation type="journal article" date="2017" name="Sci. Adv.">
        <title>A tail of two voltages: Proteomic comparison of the three electric organs of the electric eel.</title>
        <authorList>
            <person name="Traeger L.L."/>
            <person name="Sabat G."/>
            <person name="Barrett-Wilt G.A."/>
            <person name="Wells G.B."/>
            <person name="Sussman M.R."/>
        </authorList>
    </citation>
    <scope>NUCLEOTIDE SEQUENCE [LARGE SCALE GENOMIC DNA]</scope>
</reference>
<keyword evidence="6 8" id="KW-1133">Transmembrane helix</keyword>
<protein>
    <recommendedName>
        <fullName evidence="8">Claudin</fullName>
    </recommendedName>
</protein>
<reference evidence="9" key="3">
    <citation type="submission" date="2020-05" db="EMBL/GenBank/DDBJ databases">
        <title>Electrophorus electricus (electric eel) genome, fEleEle1, primary haplotype.</title>
        <authorList>
            <person name="Myers G."/>
            <person name="Meyer A."/>
            <person name="Fedrigo O."/>
            <person name="Formenti G."/>
            <person name="Rhie A."/>
            <person name="Tracey A."/>
            <person name="Sims Y."/>
            <person name="Jarvis E.D."/>
        </authorList>
    </citation>
    <scope>NUCLEOTIDE SEQUENCE [LARGE SCALE GENOMIC DNA]</scope>
</reference>
<evidence type="ECO:0000256" key="2">
    <source>
        <dbReference type="ARBA" id="ARBA00022427"/>
    </source>
</evidence>
<reference evidence="9" key="5">
    <citation type="submission" date="2025-09" db="UniProtKB">
        <authorList>
            <consortium name="Ensembl"/>
        </authorList>
    </citation>
    <scope>IDENTIFICATION</scope>
</reference>
<feature type="transmembrane region" description="Helical" evidence="8">
    <location>
        <begin position="119"/>
        <end position="141"/>
    </location>
</feature>